<evidence type="ECO:0000313" key="1">
    <source>
        <dbReference type="EMBL" id="PJA64842.1"/>
    </source>
</evidence>
<organism evidence="1 2">
    <name type="scientific">Candidatus Portnoybacteria bacterium CG_4_9_14_3_um_filter_40_10</name>
    <dbReference type="NCBI Taxonomy" id="1974804"/>
    <lineage>
        <taxon>Bacteria</taxon>
        <taxon>Candidatus Portnoyibacteriota</taxon>
    </lineage>
</organism>
<dbReference type="AlphaFoldDB" id="A0A2M7YPL5"/>
<comment type="caution">
    <text evidence="1">The sequence shown here is derived from an EMBL/GenBank/DDBJ whole genome shotgun (WGS) entry which is preliminary data.</text>
</comment>
<protein>
    <submittedName>
        <fullName evidence="1">Four helix bundle protein</fullName>
    </submittedName>
</protein>
<dbReference type="NCBIfam" id="TIGR02436">
    <property type="entry name" value="four helix bundle protein"/>
    <property type="match status" value="1"/>
</dbReference>
<gene>
    <name evidence="1" type="ORF">CO159_01015</name>
</gene>
<dbReference type="InterPro" id="IPR012657">
    <property type="entry name" value="23S_rRNA-intervening_sequence"/>
</dbReference>
<dbReference type="PANTHER" id="PTHR38471:SF2">
    <property type="entry name" value="FOUR HELIX BUNDLE PROTEIN"/>
    <property type="match status" value="1"/>
</dbReference>
<proteinExistence type="predicted"/>
<dbReference type="PANTHER" id="PTHR38471">
    <property type="entry name" value="FOUR HELIX BUNDLE PROTEIN"/>
    <property type="match status" value="1"/>
</dbReference>
<sequence>KNDFKERLYRFVLRLLKFISSLPRNAITIVIINQLIRSGTSILSNFIEARASSSRKEFTNYFQICLKSANESKVWLALLRDTNNGDKKEINDLLKELDEISKIFASSILNLKGKK</sequence>
<dbReference type="EMBL" id="PFWF01000021">
    <property type="protein sequence ID" value="PJA64842.1"/>
    <property type="molecule type" value="Genomic_DNA"/>
</dbReference>
<dbReference type="SUPFAM" id="SSF158446">
    <property type="entry name" value="IVS-encoded protein-like"/>
    <property type="match status" value="1"/>
</dbReference>
<dbReference type="PIRSF" id="PIRSF035652">
    <property type="entry name" value="CHP02436"/>
    <property type="match status" value="1"/>
</dbReference>
<dbReference type="Pfam" id="PF05635">
    <property type="entry name" value="23S_rRNA_IVP"/>
    <property type="match status" value="1"/>
</dbReference>
<feature type="non-terminal residue" evidence="1">
    <location>
        <position position="1"/>
    </location>
</feature>
<evidence type="ECO:0000313" key="2">
    <source>
        <dbReference type="Proteomes" id="UP000230434"/>
    </source>
</evidence>
<dbReference type="InterPro" id="IPR036583">
    <property type="entry name" value="23S_rRNA_IVS_sf"/>
</dbReference>
<name>A0A2M7YPL5_9BACT</name>
<accession>A0A2M7YPL5</accession>
<dbReference type="Proteomes" id="UP000230434">
    <property type="component" value="Unassembled WGS sequence"/>
</dbReference>
<dbReference type="Gene3D" id="1.20.1440.60">
    <property type="entry name" value="23S rRNA-intervening sequence"/>
    <property type="match status" value="1"/>
</dbReference>
<reference evidence="2" key="1">
    <citation type="submission" date="2017-09" db="EMBL/GenBank/DDBJ databases">
        <title>Depth-based differentiation of microbial function through sediment-hosted aquifers and enrichment of novel symbionts in the deep terrestrial subsurface.</title>
        <authorList>
            <person name="Probst A.J."/>
            <person name="Ladd B."/>
            <person name="Jarett J.K."/>
            <person name="Geller-Mcgrath D.E."/>
            <person name="Sieber C.M.K."/>
            <person name="Emerson J.B."/>
            <person name="Anantharaman K."/>
            <person name="Thomas B.C."/>
            <person name="Malmstrom R."/>
            <person name="Stieglmeier M."/>
            <person name="Klingl A."/>
            <person name="Woyke T."/>
            <person name="Ryan C.M."/>
            <person name="Banfield J.F."/>
        </authorList>
    </citation>
    <scope>NUCLEOTIDE SEQUENCE [LARGE SCALE GENOMIC DNA]</scope>
</reference>